<proteinExistence type="predicted"/>
<feature type="non-terminal residue" evidence="1">
    <location>
        <position position="1"/>
    </location>
</feature>
<accession>A0A0P9CQB4</accession>
<reference evidence="1 2" key="1">
    <citation type="submission" date="2015-09" db="EMBL/GenBank/DDBJ databases">
        <title>Draft genome sequence of Kouleothrix aurantiaca JCM 19913.</title>
        <authorList>
            <person name="Hemp J."/>
        </authorList>
    </citation>
    <scope>NUCLEOTIDE SEQUENCE [LARGE SCALE GENOMIC DNA]</scope>
    <source>
        <strain evidence="1 2">COM-B</strain>
    </source>
</reference>
<dbReference type="AlphaFoldDB" id="A0A0P9CQB4"/>
<protein>
    <submittedName>
        <fullName evidence="1">Short-chain dehydrogenase</fullName>
    </submittedName>
</protein>
<evidence type="ECO:0000313" key="1">
    <source>
        <dbReference type="EMBL" id="KPV47815.1"/>
    </source>
</evidence>
<comment type="caution">
    <text evidence="1">The sequence shown here is derived from an EMBL/GenBank/DDBJ whole genome shotgun (WGS) entry which is preliminary data.</text>
</comment>
<evidence type="ECO:0000313" key="2">
    <source>
        <dbReference type="Proteomes" id="UP000050509"/>
    </source>
</evidence>
<gene>
    <name evidence="1" type="ORF">SE17_41400</name>
</gene>
<sequence>PGVVRTSMTAGTRFPMPGPEVVARAVARAITRPRREVFVPGYYALPVWLAQALPALTDAVLRRVYRR</sequence>
<keyword evidence="2" id="KW-1185">Reference proteome</keyword>
<dbReference type="Proteomes" id="UP000050509">
    <property type="component" value="Unassembled WGS sequence"/>
</dbReference>
<organism evidence="1 2">
    <name type="scientific">Kouleothrix aurantiaca</name>
    <dbReference type="NCBI Taxonomy" id="186479"/>
    <lineage>
        <taxon>Bacteria</taxon>
        <taxon>Bacillati</taxon>
        <taxon>Chloroflexota</taxon>
        <taxon>Chloroflexia</taxon>
        <taxon>Chloroflexales</taxon>
        <taxon>Roseiflexineae</taxon>
        <taxon>Roseiflexaceae</taxon>
        <taxon>Kouleothrix</taxon>
    </lineage>
</organism>
<name>A0A0P9CQB4_9CHLR</name>
<dbReference type="EMBL" id="LJCR01003208">
    <property type="protein sequence ID" value="KPV47815.1"/>
    <property type="molecule type" value="Genomic_DNA"/>
</dbReference>